<keyword evidence="3" id="KW-0378">Hydrolase</keyword>
<feature type="domain" description="GmrSD restriction endonucleases C-terminal" evidence="2">
    <location>
        <begin position="101"/>
        <end position="213"/>
    </location>
</feature>
<feature type="chain" id="PRO_5046441684" evidence="1">
    <location>
        <begin position="27"/>
        <end position="224"/>
    </location>
</feature>
<dbReference type="InterPro" id="IPR011089">
    <property type="entry name" value="GmrSD_C"/>
</dbReference>
<dbReference type="Pfam" id="PF07510">
    <property type="entry name" value="GmrSD_C"/>
    <property type="match status" value="1"/>
</dbReference>
<gene>
    <name evidence="3" type="ORF">ACH4OY_21880</name>
</gene>
<dbReference type="PROSITE" id="PS51257">
    <property type="entry name" value="PROKAR_LIPOPROTEIN"/>
    <property type="match status" value="1"/>
</dbReference>
<keyword evidence="3" id="KW-0540">Nuclease</keyword>
<evidence type="ECO:0000256" key="1">
    <source>
        <dbReference type="SAM" id="SignalP"/>
    </source>
</evidence>
<dbReference type="EMBL" id="JBIRPU010000017">
    <property type="protein sequence ID" value="MFI0795302.1"/>
    <property type="molecule type" value="Genomic_DNA"/>
</dbReference>
<dbReference type="RefSeq" id="WP_396682402.1">
    <property type="nucleotide sequence ID" value="NZ_JBIRPU010000017.1"/>
</dbReference>
<keyword evidence="4" id="KW-1185">Reference proteome</keyword>
<dbReference type="Proteomes" id="UP001611075">
    <property type="component" value="Unassembled WGS sequence"/>
</dbReference>
<dbReference type="GO" id="GO:0004519">
    <property type="term" value="F:endonuclease activity"/>
    <property type="evidence" value="ECO:0007669"/>
    <property type="project" value="UniProtKB-KW"/>
</dbReference>
<feature type="signal peptide" evidence="1">
    <location>
        <begin position="1"/>
        <end position="26"/>
    </location>
</feature>
<keyword evidence="1" id="KW-0732">Signal</keyword>
<evidence type="ECO:0000313" key="4">
    <source>
        <dbReference type="Proteomes" id="UP001611075"/>
    </source>
</evidence>
<keyword evidence="3" id="KW-0255">Endonuclease</keyword>
<organism evidence="3 4">
    <name type="scientific">Micromonospora rubida</name>
    <dbReference type="NCBI Taxonomy" id="2697657"/>
    <lineage>
        <taxon>Bacteria</taxon>
        <taxon>Bacillati</taxon>
        <taxon>Actinomycetota</taxon>
        <taxon>Actinomycetes</taxon>
        <taxon>Micromonosporales</taxon>
        <taxon>Micromonosporaceae</taxon>
        <taxon>Micromonospora</taxon>
    </lineage>
</organism>
<evidence type="ECO:0000259" key="2">
    <source>
        <dbReference type="Pfam" id="PF07510"/>
    </source>
</evidence>
<protein>
    <submittedName>
        <fullName evidence="3">HNH endonuclease family protein</fullName>
    </submittedName>
</protein>
<dbReference type="PANTHER" id="PTHR24094">
    <property type="entry name" value="SECRETED PROTEIN"/>
    <property type="match status" value="1"/>
</dbReference>
<dbReference type="PANTHER" id="PTHR24094:SF15">
    <property type="entry name" value="AMP-DEPENDENT SYNTHETASE_LIGASE DOMAIN-CONTAINING PROTEIN-RELATED"/>
    <property type="match status" value="1"/>
</dbReference>
<proteinExistence type="predicted"/>
<sequence length="224" mass="24131">MRTRSGRRVAGVAGVAALATALALVAAGCSPVDEPEAPPSGSGSGSNVSKQLGQLTVASAGSMKGYSRDHFPHWRSTGKNCDVRDSVLKRDGEDIRLSGCNVVGGHWESVYDGRVFTDPSDVDIDHTVPLANAWRSGADEWDNAKRGDFANDLTRPQLFAVSASSNRAKGDQDPSQWKPANRSYWCKYAENWVTVKHHWRLTVTSAEKAALTDMLGGCTWASKP</sequence>
<comment type="caution">
    <text evidence="3">The sequence shown here is derived from an EMBL/GenBank/DDBJ whole genome shotgun (WGS) entry which is preliminary data.</text>
</comment>
<reference evidence="3 4" key="1">
    <citation type="submission" date="2024-10" db="EMBL/GenBank/DDBJ databases">
        <title>The Natural Products Discovery Center: Release of the First 8490 Sequenced Strains for Exploring Actinobacteria Biosynthetic Diversity.</title>
        <authorList>
            <person name="Kalkreuter E."/>
            <person name="Kautsar S.A."/>
            <person name="Yang D."/>
            <person name="Bader C.D."/>
            <person name="Teijaro C.N."/>
            <person name="Fluegel L."/>
            <person name="Davis C.M."/>
            <person name="Simpson J.R."/>
            <person name="Lauterbach L."/>
            <person name="Steele A.D."/>
            <person name="Gui C."/>
            <person name="Meng S."/>
            <person name="Li G."/>
            <person name="Viehrig K."/>
            <person name="Ye F."/>
            <person name="Su P."/>
            <person name="Kiefer A.F."/>
            <person name="Nichols A."/>
            <person name="Cepeda A.J."/>
            <person name="Yan W."/>
            <person name="Fan B."/>
            <person name="Jiang Y."/>
            <person name="Adhikari A."/>
            <person name="Zheng C.-J."/>
            <person name="Schuster L."/>
            <person name="Cowan T.M."/>
            <person name="Smanski M.J."/>
            <person name="Chevrette M.G."/>
            <person name="De Carvalho L.P.S."/>
            <person name="Shen B."/>
        </authorList>
    </citation>
    <scope>NUCLEOTIDE SEQUENCE [LARGE SCALE GENOMIC DNA]</scope>
    <source>
        <strain evidence="3 4">NPDC021253</strain>
    </source>
</reference>
<name>A0ABW7SNQ7_9ACTN</name>
<evidence type="ECO:0000313" key="3">
    <source>
        <dbReference type="EMBL" id="MFI0795302.1"/>
    </source>
</evidence>
<accession>A0ABW7SNQ7</accession>